<comment type="caution">
    <text evidence="12">The sequence shown here is derived from an EMBL/GenBank/DDBJ whole genome shotgun (WGS) entry which is preliminary data.</text>
</comment>
<keyword evidence="8" id="KW-0904">Protein phosphatase</keyword>
<dbReference type="InterPro" id="IPR015655">
    <property type="entry name" value="PP2C"/>
</dbReference>
<evidence type="ECO:0000256" key="7">
    <source>
        <dbReference type="ARBA" id="ARBA00022842"/>
    </source>
</evidence>
<dbReference type="Pfam" id="PF00481">
    <property type="entry name" value="PP2C"/>
    <property type="match status" value="1"/>
</dbReference>
<evidence type="ECO:0000256" key="1">
    <source>
        <dbReference type="ARBA" id="ARBA00001936"/>
    </source>
</evidence>
<reference evidence="12 13" key="1">
    <citation type="submission" date="2024-07" db="EMBL/GenBank/DDBJ databases">
        <title>Chromosome-level genome assembly of the water stick insect Ranatra chinensis (Heteroptera: Nepidae).</title>
        <authorList>
            <person name="Liu X."/>
        </authorList>
    </citation>
    <scope>NUCLEOTIDE SEQUENCE [LARGE SCALE GENOMIC DNA]</scope>
    <source>
        <strain evidence="12">Cailab_2021Rc</strain>
        <tissue evidence="12">Muscle</tissue>
    </source>
</reference>
<organism evidence="12 13">
    <name type="scientific">Ranatra chinensis</name>
    <dbReference type="NCBI Taxonomy" id="642074"/>
    <lineage>
        <taxon>Eukaryota</taxon>
        <taxon>Metazoa</taxon>
        <taxon>Ecdysozoa</taxon>
        <taxon>Arthropoda</taxon>
        <taxon>Hexapoda</taxon>
        <taxon>Insecta</taxon>
        <taxon>Pterygota</taxon>
        <taxon>Neoptera</taxon>
        <taxon>Paraneoptera</taxon>
        <taxon>Hemiptera</taxon>
        <taxon>Heteroptera</taxon>
        <taxon>Panheteroptera</taxon>
        <taxon>Nepomorpha</taxon>
        <taxon>Nepidae</taxon>
        <taxon>Ranatrinae</taxon>
        <taxon>Ranatra</taxon>
    </lineage>
</organism>
<comment type="similarity">
    <text evidence="3">Belongs to the PP2C family.</text>
</comment>
<dbReference type="InterPro" id="IPR036580">
    <property type="entry name" value="PP2C_C_sf"/>
</dbReference>
<keyword evidence="13" id="KW-1185">Reference proteome</keyword>
<sequence>MGSFLDKPKTEKYNDEGTAIDLRYAVTSMQGWRIEMEDSHSVITGLKGGRPVLATKDHKPSLGTERNRIERAGGTVTIQRVNGLLAVSRALGDFEYKNSPGMKQCEQPVSPEPDVYVQERCPEDEFLVLACDGVWDVMSSADVCSYLANRLVDTCLYKGSKDNMSVVLISLPGSPEPCPEAMRVDREVDEAIRSATMDFVQNLEDIDLEQLLIMLQEENIPNLPSGGGLMAKRALIESLYKELCPRRGDPSHTFLFNSPQSSTLRFGAKDESDRKISPLETAQDASPQHSEELCE</sequence>
<dbReference type="CDD" id="cd00143">
    <property type="entry name" value="PP2Cc"/>
    <property type="match status" value="1"/>
</dbReference>
<evidence type="ECO:0000256" key="2">
    <source>
        <dbReference type="ARBA" id="ARBA00001946"/>
    </source>
</evidence>
<feature type="compositionally biased region" description="Basic and acidic residues" evidence="10">
    <location>
        <begin position="267"/>
        <end position="277"/>
    </location>
</feature>
<keyword evidence="7" id="KW-0460">Magnesium</keyword>
<dbReference type="PROSITE" id="PS51746">
    <property type="entry name" value="PPM_2"/>
    <property type="match status" value="1"/>
</dbReference>
<dbReference type="SMART" id="SM00332">
    <property type="entry name" value="PP2Cc"/>
    <property type="match status" value="1"/>
</dbReference>
<dbReference type="EMBL" id="JBFDAA010000006">
    <property type="protein sequence ID" value="KAL1131984.1"/>
    <property type="molecule type" value="Genomic_DNA"/>
</dbReference>
<protein>
    <recommendedName>
        <fullName evidence="4">protein-serine/threonine phosphatase</fullName>
        <ecNumber evidence="4">3.1.3.16</ecNumber>
    </recommendedName>
</protein>
<dbReference type="InterPro" id="IPR036457">
    <property type="entry name" value="PPM-type-like_dom_sf"/>
</dbReference>
<evidence type="ECO:0000259" key="11">
    <source>
        <dbReference type="PROSITE" id="PS51746"/>
    </source>
</evidence>
<dbReference type="InterPro" id="IPR001932">
    <property type="entry name" value="PPM-type_phosphatase-like_dom"/>
</dbReference>
<dbReference type="Gene3D" id="3.60.40.10">
    <property type="entry name" value="PPM-type phosphatase domain"/>
    <property type="match status" value="2"/>
</dbReference>
<evidence type="ECO:0000256" key="9">
    <source>
        <dbReference type="ARBA" id="ARBA00023211"/>
    </source>
</evidence>
<keyword evidence="6" id="KW-0378">Hydrolase</keyword>
<evidence type="ECO:0000256" key="3">
    <source>
        <dbReference type="ARBA" id="ARBA00006702"/>
    </source>
</evidence>
<dbReference type="SUPFAM" id="SSF81601">
    <property type="entry name" value="Protein serine/threonine phosphatase 2C, C-terminal domain"/>
    <property type="match status" value="1"/>
</dbReference>
<evidence type="ECO:0000256" key="4">
    <source>
        <dbReference type="ARBA" id="ARBA00013081"/>
    </source>
</evidence>
<dbReference type="GO" id="GO:0046872">
    <property type="term" value="F:metal ion binding"/>
    <property type="evidence" value="ECO:0007669"/>
    <property type="project" value="UniProtKB-KW"/>
</dbReference>
<dbReference type="Pfam" id="PF07830">
    <property type="entry name" value="PP2C_C"/>
    <property type="match status" value="1"/>
</dbReference>
<evidence type="ECO:0000256" key="6">
    <source>
        <dbReference type="ARBA" id="ARBA00022801"/>
    </source>
</evidence>
<keyword evidence="9" id="KW-0464">Manganese</keyword>
<evidence type="ECO:0000313" key="12">
    <source>
        <dbReference type="EMBL" id="KAL1131984.1"/>
    </source>
</evidence>
<comment type="cofactor">
    <cofactor evidence="2">
        <name>Mg(2+)</name>
        <dbReference type="ChEBI" id="CHEBI:18420"/>
    </cofactor>
</comment>
<dbReference type="SUPFAM" id="SSF81606">
    <property type="entry name" value="PP2C-like"/>
    <property type="match status" value="1"/>
</dbReference>
<evidence type="ECO:0000256" key="8">
    <source>
        <dbReference type="ARBA" id="ARBA00022912"/>
    </source>
</evidence>
<evidence type="ECO:0000313" key="13">
    <source>
        <dbReference type="Proteomes" id="UP001558652"/>
    </source>
</evidence>
<dbReference type="PANTHER" id="PTHR13832:SF803">
    <property type="entry name" value="PROTEIN PHOSPHATASE 1G"/>
    <property type="match status" value="1"/>
</dbReference>
<dbReference type="GO" id="GO:0004722">
    <property type="term" value="F:protein serine/threonine phosphatase activity"/>
    <property type="evidence" value="ECO:0007669"/>
    <property type="project" value="UniProtKB-EC"/>
</dbReference>
<comment type="cofactor">
    <cofactor evidence="1">
        <name>Mn(2+)</name>
        <dbReference type="ChEBI" id="CHEBI:29035"/>
    </cofactor>
</comment>
<feature type="region of interest" description="Disordered" evidence="10">
    <location>
        <begin position="263"/>
        <end position="295"/>
    </location>
</feature>
<dbReference type="AlphaFoldDB" id="A0ABD0Z9F6"/>
<dbReference type="Gene3D" id="1.10.10.430">
    <property type="entry name" value="Phosphatase 2C, C-terminal domain suprefamily"/>
    <property type="match status" value="1"/>
</dbReference>
<dbReference type="PANTHER" id="PTHR13832">
    <property type="entry name" value="PROTEIN PHOSPHATASE 2C"/>
    <property type="match status" value="1"/>
</dbReference>
<proteinExistence type="inferred from homology"/>
<dbReference type="Proteomes" id="UP001558652">
    <property type="component" value="Unassembled WGS sequence"/>
</dbReference>
<evidence type="ECO:0000256" key="5">
    <source>
        <dbReference type="ARBA" id="ARBA00022723"/>
    </source>
</evidence>
<dbReference type="EC" id="3.1.3.16" evidence="4"/>
<accession>A0ABD0Z9F6</accession>
<keyword evidence="5" id="KW-0479">Metal-binding</keyword>
<name>A0ABD0Z9F6_9HEMI</name>
<feature type="domain" description="PPM-type phosphatase" evidence="11">
    <location>
        <begin position="1"/>
        <end position="171"/>
    </location>
</feature>
<gene>
    <name evidence="12" type="ORF">AAG570_011594</name>
</gene>
<evidence type="ECO:0000256" key="10">
    <source>
        <dbReference type="SAM" id="MobiDB-lite"/>
    </source>
</evidence>
<dbReference type="InterPro" id="IPR012911">
    <property type="entry name" value="PP2C_C"/>
</dbReference>